<evidence type="ECO:0000313" key="1">
    <source>
        <dbReference type="EMBL" id="KAI0046315.1"/>
    </source>
</evidence>
<proteinExistence type="predicted"/>
<dbReference type="EMBL" id="MU275928">
    <property type="protein sequence ID" value="KAI0046315.1"/>
    <property type="molecule type" value="Genomic_DNA"/>
</dbReference>
<dbReference type="Proteomes" id="UP000814033">
    <property type="component" value="Unassembled WGS sequence"/>
</dbReference>
<gene>
    <name evidence="1" type="ORF">FA95DRAFT_1606959</name>
</gene>
<organism evidence="1 2">
    <name type="scientific">Auriscalpium vulgare</name>
    <dbReference type="NCBI Taxonomy" id="40419"/>
    <lineage>
        <taxon>Eukaryota</taxon>
        <taxon>Fungi</taxon>
        <taxon>Dikarya</taxon>
        <taxon>Basidiomycota</taxon>
        <taxon>Agaricomycotina</taxon>
        <taxon>Agaricomycetes</taxon>
        <taxon>Russulales</taxon>
        <taxon>Auriscalpiaceae</taxon>
        <taxon>Auriscalpium</taxon>
    </lineage>
</organism>
<comment type="caution">
    <text evidence="1">The sequence shown here is derived from an EMBL/GenBank/DDBJ whole genome shotgun (WGS) entry which is preliminary data.</text>
</comment>
<protein>
    <submittedName>
        <fullName evidence="1">Uncharacterized protein</fullName>
    </submittedName>
</protein>
<reference evidence="1" key="1">
    <citation type="submission" date="2021-02" db="EMBL/GenBank/DDBJ databases">
        <authorList>
            <consortium name="DOE Joint Genome Institute"/>
            <person name="Ahrendt S."/>
            <person name="Looney B.P."/>
            <person name="Miyauchi S."/>
            <person name="Morin E."/>
            <person name="Drula E."/>
            <person name="Courty P.E."/>
            <person name="Chicoki N."/>
            <person name="Fauchery L."/>
            <person name="Kohler A."/>
            <person name="Kuo A."/>
            <person name="Labutti K."/>
            <person name="Pangilinan J."/>
            <person name="Lipzen A."/>
            <person name="Riley R."/>
            <person name="Andreopoulos W."/>
            <person name="He G."/>
            <person name="Johnson J."/>
            <person name="Barry K.W."/>
            <person name="Grigoriev I.V."/>
            <person name="Nagy L."/>
            <person name="Hibbett D."/>
            <person name="Henrissat B."/>
            <person name="Matheny P.B."/>
            <person name="Labbe J."/>
            <person name="Martin F."/>
        </authorList>
    </citation>
    <scope>NUCLEOTIDE SEQUENCE</scope>
    <source>
        <strain evidence="1">FP105234-sp</strain>
    </source>
</reference>
<reference evidence="1" key="2">
    <citation type="journal article" date="2022" name="New Phytol.">
        <title>Evolutionary transition to the ectomycorrhizal habit in the genomes of a hyperdiverse lineage of mushroom-forming fungi.</title>
        <authorList>
            <person name="Looney B."/>
            <person name="Miyauchi S."/>
            <person name="Morin E."/>
            <person name="Drula E."/>
            <person name="Courty P.E."/>
            <person name="Kohler A."/>
            <person name="Kuo A."/>
            <person name="LaButti K."/>
            <person name="Pangilinan J."/>
            <person name="Lipzen A."/>
            <person name="Riley R."/>
            <person name="Andreopoulos W."/>
            <person name="He G."/>
            <person name="Johnson J."/>
            <person name="Nolan M."/>
            <person name="Tritt A."/>
            <person name="Barry K.W."/>
            <person name="Grigoriev I.V."/>
            <person name="Nagy L.G."/>
            <person name="Hibbett D."/>
            <person name="Henrissat B."/>
            <person name="Matheny P.B."/>
            <person name="Labbe J."/>
            <person name="Martin F.M."/>
        </authorList>
    </citation>
    <scope>NUCLEOTIDE SEQUENCE</scope>
    <source>
        <strain evidence="1">FP105234-sp</strain>
    </source>
</reference>
<keyword evidence="2" id="KW-1185">Reference proteome</keyword>
<sequence length="783" mass="82248">MTTSLPSKHGRKTPVPLLLAEFPSPPTFIPPTPTSAAPTPSPNPRSSGSFNPPPSLPPSTPLPPIPGPSPITDLVFIAAKPRPHRGSRASTYSFSRGSSPSPSARDSTASFASGSSGPSTLPASPTASTFAPSARDRTESLTSASTRSIRSFPSTSSLSVPVASYHNHPPPPKTPPMPMRMSMDAAILEDEEYFAPRARPPADDHAAAGDDSLSSINMHDLPALHEDDGRAPSAQALHLEMRAARSKSETHRARLRRGSAPTIRRPSGASSSGHAPSAFPSRHSAASEPARAGSPDIASILAATPRPRRVSESSSARAASLPGSRRTSFARRKSGGSVARLSYADKEDDDWNEESFVEDYGVVIRGGDGGVFEEEIGIGVDEDVEAAEAAEDSDSSLDLHTPLPNLMLRDGMLSPHSKLLPQNLRAETPMENESGRPGSIMSVASTTMTKSGVYKDGRDTVKRRVRHRDGRTLRGGIGLTTGLGWSDSEDEDAPSPLTKRLSHLALSRKSSSSSLGPARPTRATPSPNPHPLSRSFSSDSAPTLVGRSPSGTRSKSKGRSSLPPTSWQKRAASASSAHPPLRVPTRYSEPPSPHQAAAELSASDTSTSTVSIGGPVTPDAHEALEEPPLTASEAWNRDKSLPPIPLSRGPSSASTGHRYPPALDLASNRHRSSRGSDSEDSFATPAARSASTTPARPTPRPLRLASALGGGAQPGEPTPRQGLLLGYNRQLHDQQRSAGRPQLPRAVSDGVSPRPRTGTGMVYKRSASALPSRMRAPSGALAL</sequence>
<accession>A0ACB8RQT9</accession>
<evidence type="ECO:0000313" key="2">
    <source>
        <dbReference type="Proteomes" id="UP000814033"/>
    </source>
</evidence>
<name>A0ACB8RQT9_9AGAM</name>